<organism evidence="1 2">
    <name type="scientific">Clostridium intestinale DSM 6191</name>
    <dbReference type="NCBI Taxonomy" id="1121320"/>
    <lineage>
        <taxon>Bacteria</taxon>
        <taxon>Bacillati</taxon>
        <taxon>Bacillota</taxon>
        <taxon>Clostridia</taxon>
        <taxon>Eubacteriales</taxon>
        <taxon>Clostridiaceae</taxon>
        <taxon>Clostridium</taxon>
    </lineage>
</organism>
<dbReference type="Pfam" id="PF19842">
    <property type="entry name" value="YqeC"/>
    <property type="match status" value="1"/>
</dbReference>
<dbReference type="InterPro" id="IPR017587">
    <property type="entry name" value="YqeC"/>
</dbReference>
<proteinExistence type="predicted"/>
<reference evidence="1 2" key="1">
    <citation type="submission" date="2016-11" db="EMBL/GenBank/DDBJ databases">
        <authorList>
            <person name="Jaros S."/>
            <person name="Januszkiewicz K."/>
            <person name="Wedrychowicz H."/>
        </authorList>
    </citation>
    <scope>NUCLEOTIDE SEQUENCE [LARGE SCALE GENOMIC DNA]</scope>
    <source>
        <strain evidence="1 2">DSM 6191</strain>
    </source>
</reference>
<dbReference type="Proteomes" id="UP000184241">
    <property type="component" value="Unassembled WGS sequence"/>
</dbReference>
<dbReference type="EMBL" id="FQXU01000006">
    <property type="protein sequence ID" value="SHI10985.1"/>
    <property type="molecule type" value="Genomic_DNA"/>
</dbReference>
<accession>A0A1M5YG21</accession>
<dbReference type="RefSeq" id="WP_073019039.1">
    <property type="nucleotide sequence ID" value="NZ_FQXU01000006.1"/>
</dbReference>
<sequence length="239" mass="27102">MKLKEVLDVKLGDVITIVGAGGKTTLMFTLGEELRGEGKVLITTTTKIYMPETKQFDFLEIDSHKFNEYVIDKGIYIYGESVDSENKIKGLNLKLLEKQLHKFDYVLVEGDGSKKKPIKGWREDEPVVSSNTTKTVGVLSIEVVGKEINEENIHRVDRFLDITNSKLDDVVDLEMITSLVFHEKGLFKDAKGEKILFINKVESHKDKMLAECLKEKIKKINNGYINKIICGSLRGEVYD</sequence>
<name>A0A1M5YG21_9CLOT</name>
<gene>
    <name evidence="1" type="ORF">SAMN02745941_01968</name>
</gene>
<protein>
    <submittedName>
        <fullName evidence="1">Probable selenium-dependent hydroxylase accessory protein YqeC</fullName>
    </submittedName>
</protein>
<evidence type="ECO:0000313" key="1">
    <source>
        <dbReference type="EMBL" id="SHI10985.1"/>
    </source>
</evidence>
<dbReference type="AlphaFoldDB" id="A0A1M5YG21"/>
<dbReference type="NCBIfam" id="TIGR03172">
    <property type="entry name" value="selenium cofactor biosynthesis protein YqeC"/>
    <property type="match status" value="1"/>
</dbReference>
<evidence type="ECO:0000313" key="2">
    <source>
        <dbReference type="Proteomes" id="UP000184241"/>
    </source>
</evidence>